<dbReference type="InterPro" id="IPR001789">
    <property type="entry name" value="Sig_transdc_resp-reg_receiver"/>
</dbReference>
<dbReference type="InterPro" id="IPR001867">
    <property type="entry name" value="OmpR/PhoB-type_DNA-bd"/>
</dbReference>
<dbReference type="GO" id="GO:0000976">
    <property type="term" value="F:transcription cis-regulatory region binding"/>
    <property type="evidence" value="ECO:0007669"/>
    <property type="project" value="TreeGrafter"/>
</dbReference>
<name>A0A4U1BA25_9GAMM</name>
<evidence type="ECO:0000259" key="5">
    <source>
        <dbReference type="PROSITE" id="PS51755"/>
    </source>
</evidence>
<dbReference type="RefSeq" id="WP_136734335.1">
    <property type="nucleotide sequence ID" value="NZ_SWDB01000003.1"/>
</dbReference>
<evidence type="ECO:0000256" key="1">
    <source>
        <dbReference type="ARBA" id="ARBA00023125"/>
    </source>
</evidence>
<protein>
    <submittedName>
        <fullName evidence="6">Response regulator transcription factor</fullName>
    </submittedName>
</protein>
<dbReference type="InterPro" id="IPR039420">
    <property type="entry name" value="WalR-like"/>
</dbReference>
<dbReference type="Proteomes" id="UP000307999">
    <property type="component" value="Unassembled WGS sequence"/>
</dbReference>
<keyword evidence="2" id="KW-0597">Phosphoprotein</keyword>
<dbReference type="GO" id="GO:0032993">
    <property type="term" value="C:protein-DNA complex"/>
    <property type="evidence" value="ECO:0007669"/>
    <property type="project" value="TreeGrafter"/>
</dbReference>
<accession>A0A4U1BA25</accession>
<dbReference type="Pfam" id="PF00072">
    <property type="entry name" value="Response_reg"/>
    <property type="match status" value="1"/>
</dbReference>
<dbReference type="SMART" id="SM00448">
    <property type="entry name" value="REC"/>
    <property type="match status" value="1"/>
</dbReference>
<dbReference type="CDD" id="cd00383">
    <property type="entry name" value="trans_reg_C"/>
    <property type="match status" value="1"/>
</dbReference>
<evidence type="ECO:0000256" key="3">
    <source>
        <dbReference type="PROSITE-ProRule" id="PRU01091"/>
    </source>
</evidence>
<dbReference type="AlphaFoldDB" id="A0A4U1BA25"/>
<dbReference type="Gene3D" id="1.10.10.10">
    <property type="entry name" value="Winged helix-like DNA-binding domain superfamily/Winged helix DNA-binding domain"/>
    <property type="match status" value="1"/>
</dbReference>
<comment type="caution">
    <text evidence="6">The sequence shown here is derived from an EMBL/GenBank/DDBJ whole genome shotgun (WGS) entry which is preliminary data.</text>
</comment>
<feature type="DNA-binding region" description="OmpR/PhoB-type" evidence="3">
    <location>
        <begin position="138"/>
        <end position="237"/>
    </location>
</feature>
<gene>
    <name evidence="6" type="ORF">E8M12_01700</name>
</gene>
<dbReference type="PROSITE" id="PS51755">
    <property type="entry name" value="OMPR_PHOB"/>
    <property type="match status" value="1"/>
</dbReference>
<dbReference type="PROSITE" id="PS50110">
    <property type="entry name" value="RESPONSE_REGULATORY"/>
    <property type="match status" value="1"/>
</dbReference>
<dbReference type="Pfam" id="PF00486">
    <property type="entry name" value="Trans_reg_C"/>
    <property type="match status" value="1"/>
</dbReference>
<dbReference type="SUPFAM" id="SSF52172">
    <property type="entry name" value="CheY-like"/>
    <property type="match status" value="1"/>
</dbReference>
<dbReference type="GO" id="GO:0000156">
    <property type="term" value="F:phosphorelay response regulator activity"/>
    <property type="evidence" value="ECO:0007669"/>
    <property type="project" value="TreeGrafter"/>
</dbReference>
<dbReference type="InterPro" id="IPR011006">
    <property type="entry name" value="CheY-like_superfamily"/>
</dbReference>
<evidence type="ECO:0000256" key="2">
    <source>
        <dbReference type="PROSITE-ProRule" id="PRU00169"/>
    </source>
</evidence>
<feature type="modified residue" description="4-aspartylphosphate" evidence="2">
    <location>
        <position position="62"/>
    </location>
</feature>
<feature type="domain" description="Response regulatory" evidence="4">
    <location>
        <begin position="13"/>
        <end position="126"/>
    </location>
</feature>
<proteinExistence type="predicted"/>
<keyword evidence="1 3" id="KW-0238">DNA-binding</keyword>
<dbReference type="SMART" id="SM00862">
    <property type="entry name" value="Trans_reg_C"/>
    <property type="match status" value="1"/>
</dbReference>
<dbReference type="Gene3D" id="3.40.50.2300">
    <property type="match status" value="1"/>
</dbReference>
<evidence type="ECO:0000313" key="7">
    <source>
        <dbReference type="Proteomes" id="UP000307999"/>
    </source>
</evidence>
<organism evidence="6 7">
    <name type="scientific">Thalassotalea mangrovi</name>
    <dbReference type="NCBI Taxonomy" id="2572245"/>
    <lineage>
        <taxon>Bacteria</taxon>
        <taxon>Pseudomonadati</taxon>
        <taxon>Pseudomonadota</taxon>
        <taxon>Gammaproteobacteria</taxon>
        <taxon>Alteromonadales</taxon>
        <taxon>Colwelliaceae</taxon>
        <taxon>Thalassotalea</taxon>
    </lineage>
</organism>
<evidence type="ECO:0000313" key="6">
    <source>
        <dbReference type="EMBL" id="TKB47524.1"/>
    </source>
</evidence>
<dbReference type="GO" id="GO:0006355">
    <property type="term" value="P:regulation of DNA-templated transcription"/>
    <property type="evidence" value="ECO:0007669"/>
    <property type="project" value="InterPro"/>
</dbReference>
<dbReference type="OrthoDB" id="9802426at2"/>
<dbReference type="PANTHER" id="PTHR48111">
    <property type="entry name" value="REGULATOR OF RPOS"/>
    <property type="match status" value="1"/>
</dbReference>
<dbReference type="InterPro" id="IPR036388">
    <property type="entry name" value="WH-like_DNA-bd_sf"/>
</dbReference>
<feature type="domain" description="OmpR/PhoB-type" evidence="5">
    <location>
        <begin position="138"/>
        <end position="237"/>
    </location>
</feature>
<keyword evidence="7" id="KW-1185">Reference proteome</keyword>
<dbReference type="GO" id="GO:0005829">
    <property type="term" value="C:cytosol"/>
    <property type="evidence" value="ECO:0007669"/>
    <property type="project" value="TreeGrafter"/>
</dbReference>
<evidence type="ECO:0000259" key="4">
    <source>
        <dbReference type="PROSITE" id="PS50110"/>
    </source>
</evidence>
<reference evidence="6 7" key="1">
    <citation type="submission" date="2019-04" db="EMBL/GenBank/DDBJ databases">
        <title>Thalassotalea guangxiensis sp. nov., isolated from sediment of the coastal wetland.</title>
        <authorList>
            <person name="Zheng S."/>
            <person name="Zhang D."/>
        </authorList>
    </citation>
    <scope>NUCLEOTIDE SEQUENCE [LARGE SCALE GENOMIC DNA]</scope>
    <source>
        <strain evidence="6 7">ZS-4</strain>
    </source>
</reference>
<dbReference type="PANTHER" id="PTHR48111:SF47">
    <property type="entry name" value="TRANSCRIPTIONAL REGULATORY PROTEIN RSTA"/>
    <property type="match status" value="1"/>
</dbReference>
<dbReference type="EMBL" id="SWDB01000003">
    <property type="protein sequence ID" value="TKB47524.1"/>
    <property type="molecule type" value="Genomic_DNA"/>
</dbReference>
<sequence>MNQQKGNISQFSTIMLVEDDQVFSSLMKTYLEKSSYVVEQVFRGDQAYRTQIKTQPDLIILDIGLPGKDGYKVCHELRSTYKGPILFLTSHASEAEHLAAFNVGADDYLVKPASPQVVLAHVDALLRRYKEQVGSGKRQTLEVGEITLTPAEQKCAINGSEVTLSNFEFELLTLLMYNVGKVITRDNIYKLLLGREYDGSERSVDVRVSRLRDKLVSQGAENAHIKTIWGKGYLLSAD</sequence>